<dbReference type="PANTHER" id="PTHR34610">
    <property type="entry name" value="SSL7007 PROTEIN"/>
    <property type="match status" value="1"/>
</dbReference>
<dbReference type="KEGG" id="talb:FTW19_00275"/>
<dbReference type="InterPro" id="IPR002716">
    <property type="entry name" value="PIN_dom"/>
</dbReference>
<protein>
    <submittedName>
        <fullName evidence="2">Putative toxin-antitoxin system toxin component, PIN family</fullName>
    </submittedName>
</protein>
<dbReference type="Pfam" id="PF13470">
    <property type="entry name" value="PIN_3"/>
    <property type="match status" value="1"/>
</dbReference>
<keyword evidence="3" id="KW-1185">Reference proteome</keyword>
<reference evidence="2 3" key="1">
    <citation type="submission" date="2019-08" db="EMBL/GenBank/DDBJ databases">
        <title>Complete genome sequence of Terriglobus albidus strain ORNL.</title>
        <authorList>
            <person name="Podar M."/>
        </authorList>
    </citation>
    <scope>NUCLEOTIDE SEQUENCE [LARGE SCALE GENOMIC DNA]</scope>
    <source>
        <strain evidence="2 3">ORNL</strain>
    </source>
</reference>
<name>A0A5B9E945_9BACT</name>
<sequence length="135" mass="15079">MRLIVLDTNVVISAGINTGAAPALVMDWVLEGLVQTVTSPWTVAEYREVAQREKFRRYGFPPFWLEFLIAESLHLSDPPAWPLLMPDPKDAPFLSLAHMAGAWLITGNLKDFPVSARRGVMVLSPTEYLNRLTEG</sequence>
<evidence type="ECO:0000313" key="3">
    <source>
        <dbReference type="Proteomes" id="UP000321820"/>
    </source>
</evidence>
<dbReference type="NCBIfam" id="TIGR00305">
    <property type="entry name" value="putative toxin-antitoxin system toxin component, PIN family"/>
    <property type="match status" value="1"/>
</dbReference>
<feature type="domain" description="PIN" evidence="1">
    <location>
        <begin position="4"/>
        <end position="109"/>
    </location>
</feature>
<organism evidence="2 3">
    <name type="scientific">Terriglobus albidus</name>
    <dbReference type="NCBI Taxonomy" id="1592106"/>
    <lineage>
        <taxon>Bacteria</taxon>
        <taxon>Pseudomonadati</taxon>
        <taxon>Acidobacteriota</taxon>
        <taxon>Terriglobia</taxon>
        <taxon>Terriglobales</taxon>
        <taxon>Acidobacteriaceae</taxon>
        <taxon>Terriglobus</taxon>
    </lineage>
</organism>
<dbReference type="InterPro" id="IPR029060">
    <property type="entry name" value="PIN-like_dom_sf"/>
</dbReference>
<evidence type="ECO:0000259" key="1">
    <source>
        <dbReference type="Pfam" id="PF13470"/>
    </source>
</evidence>
<gene>
    <name evidence="2" type="ORF">FTW19_00275</name>
</gene>
<dbReference type="AlphaFoldDB" id="A0A5B9E945"/>
<dbReference type="RefSeq" id="WP_147645714.1">
    <property type="nucleotide sequence ID" value="NZ_CP042806.1"/>
</dbReference>
<dbReference type="EMBL" id="CP042806">
    <property type="protein sequence ID" value="QEE26576.1"/>
    <property type="molecule type" value="Genomic_DNA"/>
</dbReference>
<dbReference type="OrthoDB" id="32918at2"/>
<dbReference type="SUPFAM" id="SSF88723">
    <property type="entry name" value="PIN domain-like"/>
    <property type="match status" value="1"/>
</dbReference>
<dbReference type="InterPro" id="IPR002850">
    <property type="entry name" value="PIN_toxin-like"/>
</dbReference>
<proteinExistence type="predicted"/>
<dbReference type="Proteomes" id="UP000321820">
    <property type="component" value="Chromosome"/>
</dbReference>
<dbReference type="PANTHER" id="PTHR34610:SF3">
    <property type="entry name" value="SSL7007 PROTEIN"/>
    <property type="match status" value="1"/>
</dbReference>
<accession>A0A5B9E945</accession>
<evidence type="ECO:0000313" key="2">
    <source>
        <dbReference type="EMBL" id="QEE26576.1"/>
    </source>
</evidence>